<evidence type="ECO:0000256" key="8">
    <source>
        <dbReference type="ARBA" id="ARBA00048679"/>
    </source>
</evidence>
<reference evidence="10" key="2">
    <citation type="submission" date="2017-10" db="EMBL/GenBank/DDBJ databases">
        <title>Ladona fulva Genome sequencing and assembly.</title>
        <authorList>
            <person name="Murali S."/>
            <person name="Richards S."/>
            <person name="Bandaranaike D."/>
            <person name="Bellair M."/>
            <person name="Blankenburg K."/>
            <person name="Chao H."/>
            <person name="Dinh H."/>
            <person name="Doddapaneni H."/>
            <person name="Dugan-Rocha S."/>
            <person name="Elkadiri S."/>
            <person name="Gnanaolivu R."/>
            <person name="Hernandez B."/>
            <person name="Skinner E."/>
            <person name="Javaid M."/>
            <person name="Lee S."/>
            <person name="Li M."/>
            <person name="Ming W."/>
            <person name="Munidasa M."/>
            <person name="Muniz J."/>
            <person name="Nguyen L."/>
            <person name="Hughes D."/>
            <person name="Osuji N."/>
            <person name="Pu L.-L."/>
            <person name="Puazo M."/>
            <person name="Qu C."/>
            <person name="Quiroz J."/>
            <person name="Raj R."/>
            <person name="Weissenberger G."/>
            <person name="Xin Y."/>
            <person name="Zou X."/>
            <person name="Han Y."/>
            <person name="Worley K."/>
            <person name="Muzny D."/>
            <person name="Gibbs R."/>
        </authorList>
    </citation>
    <scope>NUCLEOTIDE SEQUENCE</scope>
    <source>
        <strain evidence="10">Sampled in the wild</strain>
    </source>
</reference>
<dbReference type="PANTHER" id="PTHR47167:SF4">
    <property type="entry name" value="SERINE_THREONINE-PROTEIN KINASE TAO"/>
    <property type="match status" value="1"/>
</dbReference>
<keyword evidence="2" id="KW-0723">Serine/threonine-protein kinase</keyword>
<evidence type="ECO:0000256" key="4">
    <source>
        <dbReference type="ARBA" id="ARBA00022741"/>
    </source>
</evidence>
<evidence type="ECO:0000256" key="9">
    <source>
        <dbReference type="SAM" id="Coils"/>
    </source>
</evidence>
<dbReference type="EMBL" id="KZ309095">
    <property type="protein sequence ID" value="KAG8236936.1"/>
    <property type="molecule type" value="Genomic_DNA"/>
</dbReference>
<evidence type="ECO:0000256" key="7">
    <source>
        <dbReference type="ARBA" id="ARBA00047899"/>
    </source>
</evidence>
<dbReference type="InterPro" id="IPR051234">
    <property type="entry name" value="TAO_STE20_kinase"/>
</dbReference>
<keyword evidence="9" id="KW-0175">Coiled coil</keyword>
<comment type="caution">
    <text evidence="10">The sequence shown here is derived from an EMBL/GenBank/DDBJ whole genome shotgun (WGS) entry which is preliminary data.</text>
</comment>
<keyword evidence="5" id="KW-0418">Kinase</keyword>
<reference evidence="10" key="1">
    <citation type="submission" date="2013-04" db="EMBL/GenBank/DDBJ databases">
        <authorList>
            <person name="Qu J."/>
            <person name="Murali S.C."/>
            <person name="Bandaranaike D."/>
            <person name="Bellair M."/>
            <person name="Blankenburg K."/>
            <person name="Chao H."/>
            <person name="Dinh H."/>
            <person name="Doddapaneni H."/>
            <person name="Downs B."/>
            <person name="Dugan-Rocha S."/>
            <person name="Elkadiri S."/>
            <person name="Gnanaolivu R.D."/>
            <person name="Hernandez B."/>
            <person name="Javaid M."/>
            <person name="Jayaseelan J.C."/>
            <person name="Lee S."/>
            <person name="Li M."/>
            <person name="Ming W."/>
            <person name="Munidasa M."/>
            <person name="Muniz J."/>
            <person name="Nguyen L."/>
            <person name="Ongeri F."/>
            <person name="Osuji N."/>
            <person name="Pu L.-L."/>
            <person name="Puazo M."/>
            <person name="Qu C."/>
            <person name="Quiroz J."/>
            <person name="Raj R."/>
            <person name="Weissenberger G."/>
            <person name="Xin Y."/>
            <person name="Zou X."/>
            <person name="Han Y."/>
            <person name="Richards S."/>
            <person name="Worley K."/>
            <person name="Muzny D."/>
            <person name="Gibbs R."/>
        </authorList>
    </citation>
    <scope>NUCLEOTIDE SEQUENCE</scope>
    <source>
        <strain evidence="10">Sampled in the wild</strain>
    </source>
</reference>
<dbReference type="PANTHER" id="PTHR47167">
    <property type="entry name" value="SERINE/THREONINE-PROTEIN KINASE TAO1-LIKE PROTEIN"/>
    <property type="match status" value="1"/>
</dbReference>
<dbReference type="GO" id="GO:0004674">
    <property type="term" value="F:protein serine/threonine kinase activity"/>
    <property type="evidence" value="ECO:0007669"/>
    <property type="project" value="UniProtKB-KW"/>
</dbReference>
<evidence type="ECO:0000256" key="3">
    <source>
        <dbReference type="ARBA" id="ARBA00022679"/>
    </source>
</evidence>
<evidence type="ECO:0000256" key="6">
    <source>
        <dbReference type="ARBA" id="ARBA00022840"/>
    </source>
</evidence>
<evidence type="ECO:0000256" key="2">
    <source>
        <dbReference type="ARBA" id="ARBA00022527"/>
    </source>
</evidence>
<feature type="coiled-coil region" evidence="9">
    <location>
        <begin position="78"/>
        <end position="116"/>
    </location>
</feature>
<keyword evidence="4" id="KW-0547">Nucleotide-binding</keyword>
<sequence>MSGGARTVAESALTLGFAAGGAALGGGANNFATIRTTSIVTKQQKEHMQEEMHEQMTGYKRMRREHQSALIKLEERCKVEMEAHKQMLDKEYESLLQQFSKELEKLQIKHQQEKERKVLHSALVCSIFFASNWF</sequence>
<comment type="catalytic activity">
    <reaction evidence="7">
        <text>L-threonyl-[protein] + ATP = O-phospho-L-threonyl-[protein] + ADP + H(+)</text>
        <dbReference type="Rhea" id="RHEA:46608"/>
        <dbReference type="Rhea" id="RHEA-COMP:11060"/>
        <dbReference type="Rhea" id="RHEA-COMP:11605"/>
        <dbReference type="ChEBI" id="CHEBI:15378"/>
        <dbReference type="ChEBI" id="CHEBI:30013"/>
        <dbReference type="ChEBI" id="CHEBI:30616"/>
        <dbReference type="ChEBI" id="CHEBI:61977"/>
        <dbReference type="ChEBI" id="CHEBI:456216"/>
        <dbReference type="EC" id="2.7.11.1"/>
    </reaction>
</comment>
<protein>
    <recommendedName>
        <fullName evidence="1">non-specific serine/threonine protein kinase</fullName>
        <ecNumber evidence="1">2.7.11.1</ecNumber>
    </recommendedName>
</protein>
<keyword evidence="6" id="KW-0067">ATP-binding</keyword>
<gene>
    <name evidence="10" type="ORF">J437_LFUL014981</name>
</gene>
<evidence type="ECO:0000313" key="11">
    <source>
        <dbReference type="Proteomes" id="UP000792457"/>
    </source>
</evidence>
<dbReference type="GO" id="GO:0005737">
    <property type="term" value="C:cytoplasm"/>
    <property type="evidence" value="ECO:0007669"/>
    <property type="project" value="TreeGrafter"/>
</dbReference>
<dbReference type="GO" id="GO:0005524">
    <property type="term" value="F:ATP binding"/>
    <property type="evidence" value="ECO:0007669"/>
    <property type="project" value="UniProtKB-KW"/>
</dbReference>
<dbReference type="AlphaFoldDB" id="A0A8K0KNF0"/>
<comment type="catalytic activity">
    <reaction evidence="8">
        <text>L-seryl-[protein] + ATP = O-phospho-L-seryl-[protein] + ADP + H(+)</text>
        <dbReference type="Rhea" id="RHEA:17989"/>
        <dbReference type="Rhea" id="RHEA-COMP:9863"/>
        <dbReference type="Rhea" id="RHEA-COMP:11604"/>
        <dbReference type="ChEBI" id="CHEBI:15378"/>
        <dbReference type="ChEBI" id="CHEBI:29999"/>
        <dbReference type="ChEBI" id="CHEBI:30616"/>
        <dbReference type="ChEBI" id="CHEBI:83421"/>
        <dbReference type="ChEBI" id="CHEBI:456216"/>
        <dbReference type="EC" id="2.7.11.1"/>
    </reaction>
</comment>
<keyword evidence="3" id="KW-0808">Transferase</keyword>
<evidence type="ECO:0000256" key="5">
    <source>
        <dbReference type="ARBA" id="ARBA00022777"/>
    </source>
</evidence>
<evidence type="ECO:0000313" key="10">
    <source>
        <dbReference type="EMBL" id="KAG8236936.1"/>
    </source>
</evidence>
<dbReference type="Proteomes" id="UP000792457">
    <property type="component" value="Unassembled WGS sequence"/>
</dbReference>
<organism evidence="10 11">
    <name type="scientific">Ladona fulva</name>
    <name type="common">Scarce chaser dragonfly</name>
    <name type="synonym">Libellula fulva</name>
    <dbReference type="NCBI Taxonomy" id="123851"/>
    <lineage>
        <taxon>Eukaryota</taxon>
        <taxon>Metazoa</taxon>
        <taxon>Ecdysozoa</taxon>
        <taxon>Arthropoda</taxon>
        <taxon>Hexapoda</taxon>
        <taxon>Insecta</taxon>
        <taxon>Pterygota</taxon>
        <taxon>Palaeoptera</taxon>
        <taxon>Odonata</taxon>
        <taxon>Epiprocta</taxon>
        <taxon>Anisoptera</taxon>
        <taxon>Libelluloidea</taxon>
        <taxon>Libellulidae</taxon>
        <taxon>Ladona</taxon>
    </lineage>
</organism>
<accession>A0A8K0KNF0</accession>
<dbReference type="EC" id="2.7.11.1" evidence="1"/>
<name>A0A8K0KNF0_LADFU</name>
<proteinExistence type="predicted"/>
<keyword evidence="11" id="KW-1185">Reference proteome</keyword>
<evidence type="ECO:0000256" key="1">
    <source>
        <dbReference type="ARBA" id="ARBA00012513"/>
    </source>
</evidence>
<dbReference type="OrthoDB" id="10016527at2759"/>